<dbReference type="Ensembl" id="ENSECAT00000055878.3">
    <property type="protein sequence ID" value="ENSECAP00000046168.2"/>
    <property type="gene ID" value="ENSECAG00000036821.3"/>
</dbReference>
<dbReference type="InterPro" id="IPR036179">
    <property type="entry name" value="Ig-like_dom_sf"/>
</dbReference>
<evidence type="ECO:0000256" key="2">
    <source>
        <dbReference type="ARBA" id="ARBA00023130"/>
    </source>
</evidence>
<evidence type="ECO:0000256" key="4">
    <source>
        <dbReference type="ARBA" id="ARBA00043265"/>
    </source>
</evidence>
<dbReference type="Pfam" id="PF07686">
    <property type="entry name" value="V-set"/>
    <property type="match status" value="1"/>
</dbReference>
<dbReference type="SMART" id="SM00406">
    <property type="entry name" value="IGv"/>
    <property type="match status" value="1"/>
</dbReference>
<dbReference type="InterPro" id="IPR007110">
    <property type="entry name" value="Ig-like_dom"/>
</dbReference>
<dbReference type="SMART" id="SM00409">
    <property type="entry name" value="IG"/>
    <property type="match status" value="1"/>
</dbReference>
<dbReference type="Gene3D" id="2.60.40.10">
    <property type="entry name" value="Immunoglobulins"/>
    <property type="match status" value="1"/>
</dbReference>
<keyword evidence="7" id="KW-1185">Reference proteome</keyword>
<evidence type="ECO:0000313" key="7">
    <source>
        <dbReference type="Proteomes" id="UP000002281"/>
    </source>
</evidence>
<dbReference type="InterPro" id="IPR013106">
    <property type="entry name" value="Ig_V-set"/>
</dbReference>
<organism evidence="6 7">
    <name type="scientific">Equus caballus</name>
    <name type="common">Horse</name>
    <dbReference type="NCBI Taxonomy" id="9796"/>
    <lineage>
        <taxon>Eukaryota</taxon>
        <taxon>Metazoa</taxon>
        <taxon>Chordata</taxon>
        <taxon>Craniata</taxon>
        <taxon>Vertebrata</taxon>
        <taxon>Euteleostomi</taxon>
        <taxon>Mammalia</taxon>
        <taxon>Eutheria</taxon>
        <taxon>Laurasiatheria</taxon>
        <taxon>Perissodactyla</taxon>
        <taxon>Equidae</taxon>
        <taxon>Equus</taxon>
    </lineage>
</organism>
<evidence type="ECO:0000256" key="3">
    <source>
        <dbReference type="ARBA" id="ARBA00023157"/>
    </source>
</evidence>
<dbReference type="CDD" id="cd04980">
    <property type="entry name" value="IgV_L_kappa"/>
    <property type="match status" value="1"/>
</dbReference>
<reference evidence="6" key="2">
    <citation type="submission" date="2025-08" db="UniProtKB">
        <authorList>
            <consortium name="Ensembl"/>
        </authorList>
    </citation>
    <scope>IDENTIFICATION</scope>
    <source>
        <strain evidence="6">Thoroughbred</strain>
    </source>
</reference>
<evidence type="ECO:0000313" key="6">
    <source>
        <dbReference type="Ensembl" id="ENSECAP00000046168.2"/>
    </source>
</evidence>
<keyword evidence="3" id="KW-1015">Disulfide bond</keyword>
<evidence type="ECO:0000259" key="5">
    <source>
        <dbReference type="PROSITE" id="PS50835"/>
    </source>
</evidence>
<dbReference type="GeneTree" id="ENSGT00940000153094"/>
<sequence>MTPVVSPPVCIIVRNPSGNLGNTGTRLAAQNSINGVSWRWSLSESNRRAAARWCHGHNSSSSWCSGSQLSGDIVMTQSPGSLAVSVGDSVTINCKSSQSLFGSSNQKNYLAWYQQKPGQAPKLLIYWASSRASGVSDQFSGSGSGTDFTLTISSLQAEDVAVYCCQQEYSSPPTVLQPQRQTSSPKPWVSESLLHQLLLSCTCLRGPSAIREAMSPVLIVEECVSLMECLSRLACSASLAEGSHSMKTL</sequence>
<accession>A0A3Q2IKQ5</accession>
<keyword evidence="2" id="KW-1064">Adaptive immunity</keyword>
<feature type="domain" description="Ig-like" evidence="5">
    <location>
        <begin position="71"/>
        <end position="183"/>
    </location>
</feature>
<keyword evidence="4" id="KW-1280">Immunoglobulin</keyword>
<keyword evidence="1" id="KW-0391">Immunity</keyword>
<name>A0A3Q2IKQ5_HORSE</name>
<dbReference type="FunFam" id="2.60.40.10:FF:001378">
    <property type="entry name" value="Immunoglobulin kappa variable 4-1"/>
    <property type="match status" value="1"/>
</dbReference>
<dbReference type="InterPro" id="IPR050150">
    <property type="entry name" value="IgV_Light_Chain"/>
</dbReference>
<dbReference type="Proteomes" id="UP000002281">
    <property type="component" value="Chromosome 15"/>
</dbReference>
<dbReference type="AlphaFoldDB" id="A0A3Q2IKQ5"/>
<dbReference type="GO" id="GO:0002250">
    <property type="term" value="P:adaptive immune response"/>
    <property type="evidence" value="ECO:0007669"/>
    <property type="project" value="UniProtKB-KW"/>
</dbReference>
<dbReference type="GO" id="GO:0006955">
    <property type="term" value="P:immune response"/>
    <property type="evidence" value="ECO:0000318"/>
    <property type="project" value="GO_Central"/>
</dbReference>
<dbReference type="InterPro" id="IPR003599">
    <property type="entry name" value="Ig_sub"/>
</dbReference>
<reference evidence="6 7" key="1">
    <citation type="journal article" date="2009" name="Science">
        <title>Genome sequence, comparative analysis, and population genetics of the domestic horse.</title>
        <authorList>
            <consortium name="Broad Institute Genome Sequencing Platform"/>
            <consortium name="Broad Institute Whole Genome Assembly Team"/>
            <person name="Wade C.M."/>
            <person name="Giulotto E."/>
            <person name="Sigurdsson S."/>
            <person name="Zoli M."/>
            <person name="Gnerre S."/>
            <person name="Imsland F."/>
            <person name="Lear T.L."/>
            <person name="Adelson D.L."/>
            <person name="Bailey E."/>
            <person name="Bellone R.R."/>
            <person name="Bloecker H."/>
            <person name="Distl O."/>
            <person name="Edgar R.C."/>
            <person name="Garber M."/>
            <person name="Leeb T."/>
            <person name="Mauceli E."/>
            <person name="MacLeod J.N."/>
            <person name="Penedo M.C.T."/>
            <person name="Raison J.M."/>
            <person name="Sharpe T."/>
            <person name="Vogel J."/>
            <person name="Andersson L."/>
            <person name="Antczak D.F."/>
            <person name="Biagi T."/>
            <person name="Binns M.M."/>
            <person name="Chowdhary B.P."/>
            <person name="Coleman S.J."/>
            <person name="Della Valle G."/>
            <person name="Fryc S."/>
            <person name="Guerin G."/>
            <person name="Hasegawa T."/>
            <person name="Hill E.W."/>
            <person name="Jurka J."/>
            <person name="Kiialainen A."/>
            <person name="Lindgren G."/>
            <person name="Liu J."/>
            <person name="Magnani E."/>
            <person name="Mickelson J.R."/>
            <person name="Murray J."/>
            <person name="Nergadze S.G."/>
            <person name="Onofrio R."/>
            <person name="Pedroni S."/>
            <person name="Piras M.F."/>
            <person name="Raudsepp T."/>
            <person name="Rocchi M."/>
            <person name="Roeed K.H."/>
            <person name="Ryder O.A."/>
            <person name="Searle S."/>
            <person name="Skow L."/>
            <person name="Swinburne J.E."/>
            <person name="Syvaenen A.C."/>
            <person name="Tozaki T."/>
            <person name="Valberg S.J."/>
            <person name="Vaudin M."/>
            <person name="White J.R."/>
            <person name="Zody M.C."/>
            <person name="Lander E.S."/>
            <person name="Lindblad-Toh K."/>
        </authorList>
    </citation>
    <scope>NUCLEOTIDE SEQUENCE [LARGE SCALE GENOMIC DNA]</scope>
    <source>
        <strain evidence="6 7">Thoroughbred</strain>
    </source>
</reference>
<dbReference type="InParanoid" id="A0A3Q2IKQ5"/>
<dbReference type="InterPro" id="IPR013783">
    <property type="entry name" value="Ig-like_fold"/>
</dbReference>
<dbReference type="STRING" id="9796.ENSECAP00000046168"/>
<protein>
    <recommendedName>
        <fullName evidence="5">Ig-like domain-containing protein</fullName>
    </recommendedName>
</protein>
<proteinExistence type="predicted"/>
<dbReference type="PANTHER" id="PTHR23267">
    <property type="entry name" value="IMMUNOGLOBULIN LIGHT CHAIN"/>
    <property type="match status" value="1"/>
</dbReference>
<reference evidence="6" key="3">
    <citation type="submission" date="2025-09" db="UniProtKB">
        <authorList>
            <consortium name="Ensembl"/>
        </authorList>
    </citation>
    <scope>IDENTIFICATION</scope>
    <source>
        <strain evidence="6">Thoroughbred</strain>
    </source>
</reference>
<dbReference type="PROSITE" id="PS50835">
    <property type="entry name" value="IG_LIKE"/>
    <property type="match status" value="1"/>
</dbReference>
<dbReference type="GO" id="GO:0019814">
    <property type="term" value="C:immunoglobulin complex"/>
    <property type="evidence" value="ECO:0000318"/>
    <property type="project" value="GO_Central"/>
</dbReference>
<evidence type="ECO:0000256" key="1">
    <source>
        <dbReference type="ARBA" id="ARBA00022859"/>
    </source>
</evidence>
<dbReference type="Bgee" id="ENSECAG00000036821">
    <property type="expression patterns" value="Expressed in trophoblast and 3 other cell types or tissues"/>
</dbReference>
<dbReference type="SUPFAM" id="SSF48726">
    <property type="entry name" value="Immunoglobulin"/>
    <property type="match status" value="1"/>
</dbReference>
<dbReference type="PaxDb" id="9796-ENSECAP00000046168"/>